<gene>
    <name evidence="1" type="ORF">J116_015590</name>
</gene>
<name>A0A1D3DTQ3_9ACTN</name>
<dbReference type="EMBL" id="ASHX02000001">
    <property type="protein sequence ID" value="OEJ95697.1"/>
    <property type="molecule type" value="Genomic_DNA"/>
</dbReference>
<evidence type="ECO:0000313" key="1">
    <source>
        <dbReference type="EMBL" id="OEJ95697.1"/>
    </source>
</evidence>
<organism evidence="1 2">
    <name type="scientific">Streptomyces thermolilacinus SPC6</name>
    <dbReference type="NCBI Taxonomy" id="1306406"/>
    <lineage>
        <taxon>Bacteria</taxon>
        <taxon>Bacillati</taxon>
        <taxon>Actinomycetota</taxon>
        <taxon>Actinomycetes</taxon>
        <taxon>Kitasatosporales</taxon>
        <taxon>Streptomycetaceae</taxon>
        <taxon>Streptomyces</taxon>
    </lineage>
</organism>
<sequence length="216" mass="22412">MRAHHDWSSLPSPGRIVAGLAFHAAFLAVMGVPPRHAPEPGRVAYDDGGGSSFVLDLGGPVPMLVVRDRDESGARPGDGAIRAVLGRAGLPGPFAAEPERGVSGAARWDGTAWAPAAGVPRRVVAHVVDDGHLLAEADIALGEVAEGESDPDALAALLAAVRAGVWERETVEAAVRLTPYEDDEELEDEPDPEAAVAVLDLYAPVLREALAADPAH</sequence>
<dbReference type="RefSeq" id="WP_023588001.1">
    <property type="nucleotide sequence ID" value="NZ_ASHX02000001.1"/>
</dbReference>
<keyword evidence="2" id="KW-1185">Reference proteome</keyword>
<reference evidence="1 2" key="1">
    <citation type="journal article" date="2013" name="Genome Announc.">
        <title>Genome Sequence of Streptomyces violaceusniger Strain SPC6, a Halotolerant Streptomycete That Exhibits Rapid Growth and Development.</title>
        <authorList>
            <person name="Chen X."/>
            <person name="Zhang B."/>
            <person name="Zhang W."/>
            <person name="Wu X."/>
            <person name="Zhang M."/>
            <person name="Chen T."/>
            <person name="Liu G."/>
            <person name="Dyson P."/>
        </authorList>
    </citation>
    <scope>NUCLEOTIDE SEQUENCE [LARGE SCALE GENOMIC DNA]</scope>
    <source>
        <strain evidence="1 2">SPC6</strain>
    </source>
</reference>
<dbReference type="AlphaFoldDB" id="A0A1D3DTQ3"/>
<comment type="caution">
    <text evidence="1">The sequence shown here is derived from an EMBL/GenBank/DDBJ whole genome shotgun (WGS) entry which is preliminary data.</text>
</comment>
<dbReference type="Proteomes" id="UP000095329">
    <property type="component" value="Unassembled WGS sequence"/>
</dbReference>
<accession>A0A1D3DTQ3</accession>
<evidence type="ECO:0000313" key="2">
    <source>
        <dbReference type="Proteomes" id="UP000095329"/>
    </source>
</evidence>
<protein>
    <submittedName>
        <fullName evidence="1">Uncharacterized protein</fullName>
    </submittedName>
</protein>
<proteinExistence type="predicted"/>